<organism evidence="1 2">
    <name type="scientific">Klebsiella pneumoniae</name>
    <dbReference type="NCBI Taxonomy" id="573"/>
    <lineage>
        <taxon>Bacteria</taxon>
        <taxon>Pseudomonadati</taxon>
        <taxon>Pseudomonadota</taxon>
        <taxon>Gammaproteobacteria</taxon>
        <taxon>Enterobacterales</taxon>
        <taxon>Enterobacteriaceae</taxon>
        <taxon>Klebsiella/Raoultella group</taxon>
        <taxon>Klebsiella</taxon>
        <taxon>Klebsiella pneumoniae complex</taxon>
    </lineage>
</organism>
<evidence type="ECO:0000313" key="1">
    <source>
        <dbReference type="EMBL" id="STT51235.1"/>
    </source>
</evidence>
<dbReference type="Proteomes" id="UP000255099">
    <property type="component" value="Unassembled WGS sequence"/>
</dbReference>
<reference evidence="1 2" key="1">
    <citation type="submission" date="2018-06" db="EMBL/GenBank/DDBJ databases">
        <authorList>
            <consortium name="Pathogen Informatics"/>
            <person name="Doyle S."/>
        </authorList>
    </citation>
    <scope>NUCLEOTIDE SEQUENCE [LARGE SCALE GENOMIC DNA]</scope>
    <source>
        <strain evidence="1 2">NCTC9637</strain>
    </source>
</reference>
<proteinExistence type="predicted"/>
<name>A0A333FNH2_KLEPN</name>
<sequence>MKNMVFIDAGNLFGAGLLGNAVQNVQRGLNRPTDEQRRSDVILGPLQYLFDLRPVSNIVKLNQA</sequence>
<dbReference type="EMBL" id="UGLB01000003">
    <property type="protein sequence ID" value="STT51235.1"/>
    <property type="molecule type" value="Genomic_DNA"/>
</dbReference>
<gene>
    <name evidence="1" type="ORF">NCTC9637_06255</name>
</gene>
<evidence type="ECO:0000313" key="2">
    <source>
        <dbReference type="Proteomes" id="UP000255099"/>
    </source>
</evidence>
<accession>A0A333FNH2</accession>
<protein>
    <submittedName>
        <fullName evidence="1">Uncharacterized protein</fullName>
    </submittedName>
</protein>
<dbReference type="AlphaFoldDB" id="A0A333FNH2"/>